<protein>
    <submittedName>
        <fullName evidence="2">Uncharacterized protein</fullName>
    </submittedName>
</protein>
<sequence length="109" mass="11292">MFCNLASALAQGKRTPAATVWSRYPDEGAGETRKKKHRDGDDEDDADEEVADEEAADEEVAVEERATAAIGADKDAGATGQDGVQAAAGDAKEKGDAPAEVEAEANADK</sequence>
<proteinExistence type="predicted"/>
<accession>A0ABD3FBL4</accession>
<gene>
    <name evidence="2" type="ORF">V7S43_010604</name>
</gene>
<dbReference type="AlphaFoldDB" id="A0ABD3FBL4"/>
<keyword evidence="3" id="KW-1185">Reference proteome</keyword>
<feature type="compositionally biased region" description="Acidic residues" evidence="1">
    <location>
        <begin position="99"/>
        <end position="109"/>
    </location>
</feature>
<feature type="compositionally biased region" description="Acidic residues" evidence="1">
    <location>
        <begin position="41"/>
        <end position="61"/>
    </location>
</feature>
<feature type="compositionally biased region" description="Low complexity" evidence="1">
    <location>
        <begin position="77"/>
        <end position="89"/>
    </location>
</feature>
<name>A0ABD3FBL4_9STRA</name>
<reference evidence="2 3" key="1">
    <citation type="submission" date="2024-09" db="EMBL/GenBank/DDBJ databases">
        <title>Genome sequencing and assembly of Phytophthora oleae, isolate VK10A, causative agent of rot of olive drupes.</title>
        <authorList>
            <person name="Conti Taguali S."/>
            <person name="Riolo M."/>
            <person name="La Spada F."/>
            <person name="Cacciola S.O."/>
            <person name="Dionisio G."/>
        </authorList>
    </citation>
    <scope>NUCLEOTIDE SEQUENCE [LARGE SCALE GENOMIC DNA]</scope>
    <source>
        <strain evidence="2 3">VK10A</strain>
    </source>
</reference>
<feature type="region of interest" description="Disordered" evidence="1">
    <location>
        <begin position="12"/>
        <end position="109"/>
    </location>
</feature>
<comment type="caution">
    <text evidence="2">The sequence shown here is derived from an EMBL/GenBank/DDBJ whole genome shotgun (WGS) entry which is preliminary data.</text>
</comment>
<evidence type="ECO:0000313" key="3">
    <source>
        <dbReference type="Proteomes" id="UP001632037"/>
    </source>
</evidence>
<feature type="compositionally biased region" description="Basic and acidic residues" evidence="1">
    <location>
        <begin position="62"/>
        <end position="76"/>
    </location>
</feature>
<dbReference type="EMBL" id="JBIMZQ010000024">
    <property type="protein sequence ID" value="KAL3664277.1"/>
    <property type="molecule type" value="Genomic_DNA"/>
</dbReference>
<evidence type="ECO:0000313" key="2">
    <source>
        <dbReference type="EMBL" id="KAL3664277.1"/>
    </source>
</evidence>
<organism evidence="2 3">
    <name type="scientific">Phytophthora oleae</name>
    <dbReference type="NCBI Taxonomy" id="2107226"/>
    <lineage>
        <taxon>Eukaryota</taxon>
        <taxon>Sar</taxon>
        <taxon>Stramenopiles</taxon>
        <taxon>Oomycota</taxon>
        <taxon>Peronosporomycetes</taxon>
        <taxon>Peronosporales</taxon>
        <taxon>Peronosporaceae</taxon>
        <taxon>Phytophthora</taxon>
    </lineage>
</organism>
<dbReference type="Proteomes" id="UP001632037">
    <property type="component" value="Unassembled WGS sequence"/>
</dbReference>
<evidence type="ECO:0000256" key="1">
    <source>
        <dbReference type="SAM" id="MobiDB-lite"/>
    </source>
</evidence>